<evidence type="ECO:0008006" key="4">
    <source>
        <dbReference type="Google" id="ProtNLM"/>
    </source>
</evidence>
<feature type="transmembrane region" description="Helical" evidence="1">
    <location>
        <begin position="12"/>
        <end position="33"/>
    </location>
</feature>
<evidence type="ECO:0000313" key="2">
    <source>
        <dbReference type="EMBL" id="AGR41539.1"/>
    </source>
</evidence>
<evidence type="ECO:0000256" key="1">
    <source>
        <dbReference type="SAM" id="Phobius"/>
    </source>
</evidence>
<keyword evidence="1" id="KW-0472">Membrane</keyword>
<keyword evidence="1" id="KW-1133">Transmembrane helix</keyword>
<keyword evidence="1" id="KW-0812">Transmembrane</keyword>
<evidence type="ECO:0000313" key="3">
    <source>
        <dbReference type="Proteomes" id="UP000014984"/>
    </source>
</evidence>
<dbReference type="RefSeq" id="WP_020834678.1">
    <property type="nucleotide sequence ID" value="NC_021846.1"/>
</dbReference>
<dbReference type="PATRIC" id="fig|1276220.3.peg.971"/>
<accession>S5LUR0</accession>
<organism evidence="2 3">
    <name type="scientific">Spiroplasma taiwanense CT-1</name>
    <dbReference type="NCBI Taxonomy" id="1276220"/>
    <lineage>
        <taxon>Bacteria</taxon>
        <taxon>Bacillati</taxon>
        <taxon>Mycoplasmatota</taxon>
        <taxon>Mollicutes</taxon>
        <taxon>Entomoplasmatales</taxon>
        <taxon>Spiroplasmataceae</taxon>
        <taxon>Spiroplasma</taxon>
    </lineage>
</organism>
<name>S5LUR0_9MOLU</name>
<dbReference type="EMBL" id="CP005074">
    <property type="protein sequence ID" value="AGR41539.1"/>
    <property type="molecule type" value="Genomic_DNA"/>
</dbReference>
<dbReference type="Proteomes" id="UP000014984">
    <property type="component" value="Chromosome"/>
</dbReference>
<dbReference type="AlphaFoldDB" id="S5LUR0"/>
<protein>
    <recommendedName>
        <fullName evidence="4">Transmembrane protein</fullName>
    </recommendedName>
</protein>
<reference evidence="2 3" key="1">
    <citation type="journal article" date="2013" name="Genome Biol. Evol.">
        <title>Comparison of metabolic capacities and inference of gene content evolution in mosquito-associated Spiroplasma diminutum and S. taiwanense.</title>
        <authorList>
            <person name="Lo W.S."/>
            <person name="Ku C."/>
            <person name="Chen L.L."/>
            <person name="Chang T.H."/>
            <person name="Kuo C.H."/>
        </authorList>
    </citation>
    <scope>NUCLEOTIDE SEQUENCE [LARGE SCALE GENOMIC DNA]</scope>
    <source>
        <strain evidence="2">CT-1</strain>
    </source>
</reference>
<dbReference type="KEGG" id="stai:STAIW_v1c09530"/>
<dbReference type="HOGENOM" id="CLU_1414393_0_0_14"/>
<sequence length="192" mass="19902">MPTILATSNWVVSTLGFISFTAFKIVSFSLFAISPSRSSVKSSPKSFNTISSSPLSSAQLNVTVPLTKVLVETALTVIDPAAEVVAAVKVKVTSVVFTTSTLKTVLIFSIATVSAVACALSLTVIVKSSPVIVAKSFWVSVSSPPKTAQLNVTVPLTKVLVETALTVIDPAAEVVAAVKVKVTSVVFTTSTL</sequence>
<gene>
    <name evidence="2" type="ORF">STAIW_v1c09530</name>
</gene>
<keyword evidence="3" id="KW-1185">Reference proteome</keyword>
<feature type="transmembrane region" description="Helical" evidence="1">
    <location>
        <begin position="105"/>
        <end position="126"/>
    </location>
</feature>
<proteinExistence type="predicted"/>